<dbReference type="Proteomes" id="UP000319663">
    <property type="component" value="Unassembled WGS sequence"/>
</dbReference>
<sequence>MSTVQEIQDTGRSAQVLDRIELVSNNGRRNTHDDSEQGSDSVAIRSPEFVGFESSPAPDTTLGVDKGQQGGILNNTSSPGDAKEDSREISGSSSLKPNAVDAAQSSPHSPMPSEEDADQNRQRDSSPERNLSQFERMLGIFNVERSVTSSPQSLNGESHGSDGSQSPSEAGSSPSGSNLEMIGIGSQPDRRDRTESRRSGSALLNPTQTSEVVHLTGPSPPASPALEIECDPEYTESPRLPNGPGWVQKSKPASRQHPRPSMRRVQTLKEVSISPPQKRSSLRKRMREKGH</sequence>
<feature type="compositionally biased region" description="Basic and acidic residues" evidence="1">
    <location>
        <begin position="188"/>
        <end position="198"/>
    </location>
</feature>
<feature type="compositionally biased region" description="Polar residues" evidence="1">
    <location>
        <begin position="145"/>
        <end position="158"/>
    </location>
</feature>
<evidence type="ECO:0000313" key="3">
    <source>
        <dbReference type="Proteomes" id="UP000319663"/>
    </source>
</evidence>
<name>A0A507QXZ6_MONPU</name>
<keyword evidence="3" id="KW-1185">Reference proteome</keyword>
<dbReference type="EMBL" id="VIFY01000062">
    <property type="protein sequence ID" value="TQB72534.1"/>
    <property type="molecule type" value="Genomic_DNA"/>
</dbReference>
<comment type="caution">
    <text evidence="2">The sequence shown here is derived from an EMBL/GenBank/DDBJ whole genome shotgun (WGS) entry which is preliminary data.</text>
</comment>
<feature type="compositionally biased region" description="Basic residues" evidence="1">
    <location>
        <begin position="280"/>
        <end position="291"/>
    </location>
</feature>
<feature type="compositionally biased region" description="Low complexity" evidence="1">
    <location>
        <begin position="161"/>
        <end position="177"/>
    </location>
</feature>
<protein>
    <submittedName>
        <fullName evidence="2">Uncharacterized protein</fullName>
    </submittedName>
</protein>
<evidence type="ECO:0000313" key="2">
    <source>
        <dbReference type="EMBL" id="TQB72534.1"/>
    </source>
</evidence>
<feature type="region of interest" description="Disordered" evidence="1">
    <location>
        <begin position="23"/>
        <end position="291"/>
    </location>
</feature>
<accession>A0A507QXZ6</accession>
<gene>
    <name evidence="2" type="ORF">MPDQ_006757</name>
</gene>
<feature type="compositionally biased region" description="Polar residues" evidence="1">
    <location>
        <begin position="202"/>
        <end position="211"/>
    </location>
</feature>
<feature type="compositionally biased region" description="Basic residues" evidence="1">
    <location>
        <begin position="252"/>
        <end position="262"/>
    </location>
</feature>
<reference evidence="2 3" key="1">
    <citation type="submission" date="2019-06" db="EMBL/GenBank/DDBJ databases">
        <title>Wine fermentation using esterase from Monascus purpureus.</title>
        <authorList>
            <person name="Geng C."/>
            <person name="Zhang Y."/>
        </authorList>
    </citation>
    <scope>NUCLEOTIDE SEQUENCE [LARGE SCALE GENOMIC DNA]</scope>
    <source>
        <strain evidence="2">HQ1</strain>
    </source>
</reference>
<evidence type="ECO:0000256" key="1">
    <source>
        <dbReference type="SAM" id="MobiDB-lite"/>
    </source>
</evidence>
<proteinExistence type="predicted"/>
<feature type="compositionally biased region" description="Basic and acidic residues" evidence="1">
    <location>
        <begin position="118"/>
        <end position="127"/>
    </location>
</feature>
<organism evidence="2 3">
    <name type="scientific">Monascus purpureus</name>
    <name type="common">Red mold</name>
    <name type="synonym">Monascus anka</name>
    <dbReference type="NCBI Taxonomy" id="5098"/>
    <lineage>
        <taxon>Eukaryota</taxon>
        <taxon>Fungi</taxon>
        <taxon>Dikarya</taxon>
        <taxon>Ascomycota</taxon>
        <taxon>Pezizomycotina</taxon>
        <taxon>Eurotiomycetes</taxon>
        <taxon>Eurotiomycetidae</taxon>
        <taxon>Eurotiales</taxon>
        <taxon>Aspergillaceae</taxon>
        <taxon>Monascus</taxon>
    </lineage>
</organism>
<dbReference type="AlphaFoldDB" id="A0A507QXZ6"/>